<protein>
    <recommendedName>
        <fullName evidence="3">DUF4442 domain-containing protein</fullName>
    </recommendedName>
</protein>
<dbReference type="InterPro" id="IPR027961">
    <property type="entry name" value="DUF4442"/>
</dbReference>
<comment type="caution">
    <text evidence="1">The sequence shown here is derived from an EMBL/GenBank/DDBJ whole genome shotgun (WGS) entry which is preliminary data.</text>
</comment>
<evidence type="ECO:0000313" key="1">
    <source>
        <dbReference type="EMBL" id="CAH0991090.1"/>
    </source>
</evidence>
<gene>
    <name evidence="1" type="ORF">SIN8267_01191</name>
</gene>
<dbReference type="Proteomes" id="UP000838100">
    <property type="component" value="Unassembled WGS sequence"/>
</dbReference>
<dbReference type="InterPro" id="IPR029069">
    <property type="entry name" value="HotDog_dom_sf"/>
</dbReference>
<name>A0ABM9AD19_9GAMM</name>
<reference evidence="1" key="1">
    <citation type="submission" date="2021-12" db="EMBL/GenBank/DDBJ databases">
        <authorList>
            <person name="Rodrigo-Torres L."/>
            <person name="Arahal R. D."/>
            <person name="Lucena T."/>
        </authorList>
    </citation>
    <scope>NUCLEOTIDE SEQUENCE</scope>
    <source>
        <strain evidence="1">CECT 8267</strain>
    </source>
</reference>
<sequence length="162" mass="18757">MKNKIIGWLNQPRFLRHMMNWYGPYRGAGVKIRHLADDFSSATVQMPLRWYNKNYVGVHFGGSLYSMVDPFHMLLVMNQLGSEYIVWDKAATIKFISPGRGTVTAHFEVTEAQLQDIREHTQSNEKYLPEFEVEVLAEDGTLVAKAYKTLYIRKKPMKNAVQ</sequence>
<dbReference type="RefSeq" id="WP_237443749.1">
    <property type="nucleotide sequence ID" value="NZ_CAKLPX010000001.1"/>
</dbReference>
<organism evidence="1 2">
    <name type="scientific">Sinobacterium norvegicum</name>
    <dbReference type="NCBI Taxonomy" id="1641715"/>
    <lineage>
        <taxon>Bacteria</taxon>
        <taxon>Pseudomonadati</taxon>
        <taxon>Pseudomonadota</taxon>
        <taxon>Gammaproteobacteria</taxon>
        <taxon>Cellvibrionales</taxon>
        <taxon>Spongiibacteraceae</taxon>
        <taxon>Sinobacterium</taxon>
    </lineage>
</organism>
<dbReference type="Gene3D" id="3.10.129.10">
    <property type="entry name" value="Hotdog Thioesterase"/>
    <property type="match status" value="1"/>
</dbReference>
<keyword evidence="2" id="KW-1185">Reference proteome</keyword>
<dbReference type="SUPFAM" id="SSF54637">
    <property type="entry name" value="Thioesterase/thiol ester dehydrase-isomerase"/>
    <property type="match status" value="1"/>
</dbReference>
<evidence type="ECO:0000313" key="2">
    <source>
        <dbReference type="Proteomes" id="UP000838100"/>
    </source>
</evidence>
<evidence type="ECO:0008006" key="3">
    <source>
        <dbReference type="Google" id="ProtNLM"/>
    </source>
</evidence>
<dbReference type="EMBL" id="CAKLPX010000001">
    <property type="protein sequence ID" value="CAH0991090.1"/>
    <property type="molecule type" value="Genomic_DNA"/>
</dbReference>
<proteinExistence type="predicted"/>
<dbReference type="Pfam" id="PF14539">
    <property type="entry name" value="DUF4442"/>
    <property type="match status" value="1"/>
</dbReference>
<accession>A0ABM9AD19</accession>